<dbReference type="EMBL" id="JAGKQQ010000001">
    <property type="protein sequence ID" value="MBP3958480.1"/>
    <property type="molecule type" value="Genomic_DNA"/>
</dbReference>
<evidence type="ECO:0000313" key="6">
    <source>
        <dbReference type="EMBL" id="MBP3958480.1"/>
    </source>
</evidence>
<evidence type="ECO:0000256" key="4">
    <source>
        <dbReference type="ARBA" id="ARBA00037420"/>
    </source>
</evidence>
<keyword evidence="2" id="KW-0560">Oxidoreductase</keyword>
<dbReference type="Pfam" id="PF00578">
    <property type="entry name" value="AhpC-TSA"/>
    <property type="match status" value="1"/>
</dbReference>
<dbReference type="RefSeq" id="WP_210658510.1">
    <property type="nucleotide sequence ID" value="NZ_JAGKQQ010000001.1"/>
</dbReference>
<dbReference type="PANTHER" id="PTHR10681">
    <property type="entry name" value="THIOREDOXIN PEROXIDASE"/>
    <property type="match status" value="1"/>
</dbReference>
<organism evidence="6 7">
    <name type="scientific">Gemmata palustris</name>
    <dbReference type="NCBI Taxonomy" id="2822762"/>
    <lineage>
        <taxon>Bacteria</taxon>
        <taxon>Pseudomonadati</taxon>
        <taxon>Planctomycetota</taxon>
        <taxon>Planctomycetia</taxon>
        <taxon>Gemmatales</taxon>
        <taxon>Gemmataceae</taxon>
        <taxon>Gemmata</taxon>
    </lineage>
</organism>
<evidence type="ECO:0000313" key="7">
    <source>
        <dbReference type="Proteomes" id="UP000676565"/>
    </source>
</evidence>
<keyword evidence="7" id="KW-1185">Reference proteome</keyword>
<dbReference type="Proteomes" id="UP000676565">
    <property type="component" value="Unassembled WGS sequence"/>
</dbReference>
<protein>
    <recommendedName>
        <fullName evidence="3">Thioredoxin peroxidase</fullName>
    </recommendedName>
</protein>
<dbReference type="PANTHER" id="PTHR10681:SF128">
    <property type="entry name" value="THIOREDOXIN-DEPENDENT PEROXIDE REDUCTASE, MITOCHONDRIAL"/>
    <property type="match status" value="1"/>
</dbReference>
<dbReference type="InterPro" id="IPR019479">
    <property type="entry name" value="Peroxiredoxin_C"/>
</dbReference>
<comment type="caution">
    <text evidence="6">The sequence shown here is derived from an EMBL/GenBank/DDBJ whole genome shotgun (WGS) entry which is preliminary data.</text>
</comment>
<dbReference type="InterPro" id="IPR000866">
    <property type="entry name" value="AhpC/TSA"/>
</dbReference>
<evidence type="ECO:0000256" key="2">
    <source>
        <dbReference type="ARBA" id="ARBA00023002"/>
    </source>
</evidence>
<evidence type="ECO:0000256" key="1">
    <source>
        <dbReference type="ARBA" id="ARBA00009796"/>
    </source>
</evidence>
<sequence>MPAQVQKEAPDFTAKAVVNGQITPDDAPYKLSSNRGKYVVLFFYPLDFTFVCPTEIIAFSDRIAEFEKRNCQVVGVSVDSQFSHLAWVETPRAKGGLGELKYPLVADLTKKISADYGVLLDAGISLRGLFVIDQKGIVRAITIHDLPLGRSVDEALRVLDALQHFEKHGEVCPADWKPGAATIDTKNAGAYFEKAAAGKK</sequence>
<feature type="domain" description="Thioredoxin" evidence="5">
    <location>
        <begin position="3"/>
        <end position="164"/>
    </location>
</feature>
<dbReference type="CDD" id="cd03015">
    <property type="entry name" value="PRX_Typ2cys"/>
    <property type="match status" value="1"/>
</dbReference>
<dbReference type="PROSITE" id="PS51352">
    <property type="entry name" value="THIOREDOXIN_2"/>
    <property type="match status" value="1"/>
</dbReference>
<dbReference type="InterPro" id="IPR036249">
    <property type="entry name" value="Thioredoxin-like_sf"/>
</dbReference>
<evidence type="ECO:0000259" key="5">
    <source>
        <dbReference type="PROSITE" id="PS51352"/>
    </source>
</evidence>
<comment type="similarity">
    <text evidence="1">Belongs to the peroxiredoxin family. AhpC/Prx1 subfamily.</text>
</comment>
<dbReference type="InterPro" id="IPR050217">
    <property type="entry name" value="Peroxiredoxin"/>
</dbReference>
<gene>
    <name evidence="6" type="ORF">J8F10_24800</name>
</gene>
<dbReference type="InterPro" id="IPR013766">
    <property type="entry name" value="Thioredoxin_domain"/>
</dbReference>
<dbReference type="PIRSF" id="PIRSF000239">
    <property type="entry name" value="AHPC"/>
    <property type="match status" value="1"/>
</dbReference>
<comment type="function">
    <text evidence="4">Thiol-specific peroxidase that catalyzes the reduction of hydrogen peroxide and organic hydroperoxides to water and alcohols, respectively. Plays a role in cell protection against oxidative stress by detoxifying peroxides.</text>
</comment>
<dbReference type="InterPro" id="IPR024706">
    <property type="entry name" value="Peroxiredoxin_AhpC-typ"/>
</dbReference>
<dbReference type="Pfam" id="PF10417">
    <property type="entry name" value="1-cysPrx_C"/>
    <property type="match status" value="1"/>
</dbReference>
<dbReference type="Gene3D" id="3.40.30.10">
    <property type="entry name" value="Glutaredoxin"/>
    <property type="match status" value="1"/>
</dbReference>
<accession>A0ABS5BXK7</accession>
<reference evidence="6 7" key="1">
    <citation type="submission" date="2021-04" db="EMBL/GenBank/DDBJ databases">
        <authorList>
            <person name="Ivanova A."/>
        </authorList>
    </citation>
    <scope>NUCLEOTIDE SEQUENCE [LARGE SCALE GENOMIC DNA]</scope>
    <source>
        <strain evidence="6 7">G18</strain>
    </source>
</reference>
<name>A0ABS5BXK7_9BACT</name>
<dbReference type="SUPFAM" id="SSF52833">
    <property type="entry name" value="Thioredoxin-like"/>
    <property type="match status" value="1"/>
</dbReference>
<proteinExistence type="inferred from homology"/>
<evidence type="ECO:0000256" key="3">
    <source>
        <dbReference type="ARBA" id="ARBA00032824"/>
    </source>
</evidence>